<protein>
    <submittedName>
        <fullName evidence="2">Uncharacterized protein</fullName>
    </submittedName>
</protein>
<keyword evidence="3" id="KW-1185">Reference proteome</keyword>
<gene>
    <name evidence="2" type="ORF">SVUK_LOCUS5162</name>
</gene>
<accession>A0A3P7IWZ0</accession>
<feature type="compositionally biased region" description="Gly residues" evidence="1">
    <location>
        <begin position="59"/>
        <end position="70"/>
    </location>
</feature>
<name>A0A3P7IWZ0_STRVU</name>
<evidence type="ECO:0000256" key="1">
    <source>
        <dbReference type="SAM" id="MobiDB-lite"/>
    </source>
</evidence>
<proteinExistence type="predicted"/>
<reference evidence="2 3" key="1">
    <citation type="submission" date="2018-11" db="EMBL/GenBank/DDBJ databases">
        <authorList>
            <consortium name="Pathogen Informatics"/>
        </authorList>
    </citation>
    <scope>NUCLEOTIDE SEQUENCE [LARGE SCALE GENOMIC DNA]</scope>
</reference>
<evidence type="ECO:0000313" key="2">
    <source>
        <dbReference type="EMBL" id="VDM70164.1"/>
    </source>
</evidence>
<dbReference type="EMBL" id="UYYB01014931">
    <property type="protein sequence ID" value="VDM70164.1"/>
    <property type="molecule type" value="Genomic_DNA"/>
</dbReference>
<dbReference type="Proteomes" id="UP000270094">
    <property type="component" value="Unassembled WGS sequence"/>
</dbReference>
<feature type="non-terminal residue" evidence="2">
    <location>
        <position position="1"/>
    </location>
</feature>
<sequence length="70" mass="7486">ELSVRDPHPLRFLQKARVDAVFGYQNTLTLADDTLFQEIATHTDTPVMPSTGGCPFMSGGAGGGAIHEEL</sequence>
<dbReference type="AlphaFoldDB" id="A0A3P7IWZ0"/>
<organism evidence="2 3">
    <name type="scientific">Strongylus vulgaris</name>
    <name type="common">Blood worm</name>
    <dbReference type="NCBI Taxonomy" id="40348"/>
    <lineage>
        <taxon>Eukaryota</taxon>
        <taxon>Metazoa</taxon>
        <taxon>Ecdysozoa</taxon>
        <taxon>Nematoda</taxon>
        <taxon>Chromadorea</taxon>
        <taxon>Rhabditida</taxon>
        <taxon>Rhabditina</taxon>
        <taxon>Rhabditomorpha</taxon>
        <taxon>Strongyloidea</taxon>
        <taxon>Strongylidae</taxon>
        <taxon>Strongylus</taxon>
    </lineage>
</organism>
<dbReference type="OrthoDB" id="5856593at2759"/>
<evidence type="ECO:0000313" key="3">
    <source>
        <dbReference type="Proteomes" id="UP000270094"/>
    </source>
</evidence>
<feature type="region of interest" description="Disordered" evidence="1">
    <location>
        <begin position="46"/>
        <end position="70"/>
    </location>
</feature>